<evidence type="ECO:0008006" key="3">
    <source>
        <dbReference type="Google" id="ProtNLM"/>
    </source>
</evidence>
<comment type="caution">
    <text evidence="1">The sequence shown here is derived from an EMBL/GenBank/DDBJ whole genome shotgun (WGS) entry which is preliminary data.</text>
</comment>
<name>A0A8X7NGI6_CANPA</name>
<reference evidence="1" key="1">
    <citation type="submission" date="2020-03" db="EMBL/GenBank/DDBJ databases">
        <title>FDA dAtabase for Regulatory Grade micrObial Sequences (FDA-ARGOS): Supporting development and validation of Infectious Disease Dx tests.</title>
        <authorList>
            <person name="Campos J."/>
            <person name="Goldberg B."/>
            <person name="Tallon L."/>
            <person name="Sadzewicz L."/>
            <person name="Vavikolanu K."/>
            <person name="Mehta A."/>
            <person name="Aluvathingal J."/>
            <person name="Nadendla S."/>
            <person name="Nandy P."/>
            <person name="Geyer C."/>
            <person name="Yan Y."/>
            <person name="Sichtig H."/>
        </authorList>
    </citation>
    <scope>NUCLEOTIDE SEQUENCE [LARGE SCALE GENOMIC DNA]</scope>
    <source>
        <strain evidence="1">FDAARGOS_652</strain>
    </source>
</reference>
<evidence type="ECO:0000313" key="2">
    <source>
        <dbReference type="Proteomes" id="UP000590412"/>
    </source>
</evidence>
<organism evidence="1 2">
    <name type="scientific">Candida parapsilosis</name>
    <name type="common">Yeast</name>
    <dbReference type="NCBI Taxonomy" id="5480"/>
    <lineage>
        <taxon>Eukaryota</taxon>
        <taxon>Fungi</taxon>
        <taxon>Dikarya</taxon>
        <taxon>Ascomycota</taxon>
        <taxon>Saccharomycotina</taxon>
        <taxon>Pichiomycetes</taxon>
        <taxon>Debaryomycetaceae</taxon>
        <taxon>Candida/Lodderomyces clade</taxon>
        <taxon>Candida</taxon>
    </lineage>
</organism>
<dbReference type="AlphaFoldDB" id="A0A8X7NGI6"/>
<dbReference type="EMBL" id="JABWAB010000013">
    <property type="protein sequence ID" value="KAF6042880.1"/>
    <property type="molecule type" value="Genomic_DNA"/>
</dbReference>
<proteinExistence type="predicted"/>
<sequence>MDQLSRQHQHQHQQHYCYHSLQLQDLPCEVLEQVYDYLPLSTVKQLRLYPDLATTMQQQIYKHAEYSILIDDKDYKDEIDDDGDEDYHKGHRISQIQNSEYTSKNVARFNHYRVNITLSDFKSSIDNLLQYEPLINAIFDRSRSVTVKLVVILHYSLNRFTDVKDCLANIDIISKLFNPNGCNVCSVDLRLNKKS</sequence>
<accession>A0A8X7NGI6</accession>
<protein>
    <recommendedName>
        <fullName evidence="3">F-box domain-containing protein</fullName>
    </recommendedName>
</protein>
<dbReference type="Proteomes" id="UP000590412">
    <property type="component" value="Unassembled WGS sequence"/>
</dbReference>
<gene>
    <name evidence="1" type="ORF">FOB60_005634</name>
</gene>
<evidence type="ECO:0000313" key="1">
    <source>
        <dbReference type="EMBL" id="KAF6042880.1"/>
    </source>
</evidence>